<comment type="caution">
    <text evidence="1">The sequence shown here is derived from an EMBL/GenBank/DDBJ whole genome shotgun (WGS) entry which is preliminary data.</text>
</comment>
<dbReference type="AlphaFoldDB" id="A0A9P6CPJ3"/>
<gene>
    <name evidence="1" type="ORF">BDZ94DRAFT_1247577</name>
</gene>
<organism evidence="1 2">
    <name type="scientific">Collybia nuda</name>
    <dbReference type="NCBI Taxonomy" id="64659"/>
    <lineage>
        <taxon>Eukaryota</taxon>
        <taxon>Fungi</taxon>
        <taxon>Dikarya</taxon>
        <taxon>Basidiomycota</taxon>
        <taxon>Agaricomycotina</taxon>
        <taxon>Agaricomycetes</taxon>
        <taxon>Agaricomycetidae</taxon>
        <taxon>Agaricales</taxon>
        <taxon>Tricholomatineae</taxon>
        <taxon>Clitocybaceae</taxon>
        <taxon>Collybia</taxon>
    </lineage>
</organism>
<accession>A0A9P6CPJ3</accession>
<sequence length="71" mass="8217">MILIRFLQPNQNRMLSATTTIYISKLGHAKLVYNWSSLTAQASRGFKSKFLLGLTYMQCQERLVCSHHTRL</sequence>
<dbReference type="Proteomes" id="UP000807353">
    <property type="component" value="Unassembled WGS sequence"/>
</dbReference>
<keyword evidence="2" id="KW-1185">Reference proteome</keyword>
<evidence type="ECO:0000313" key="2">
    <source>
        <dbReference type="Proteomes" id="UP000807353"/>
    </source>
</evidence>
<name>A0A9P6CPJ3_9AGAR</name>
<evidence type="ECO:0000313" key="1">
    <source>
        <dbReference type="EMBL" id="KAF9467738.1"/>
    </source>
</evidence>
<proteinExistence type="predicted"/>
<protein>
    <submittedName>
        <fullName evidence="1">Uncharacterized protein</fullName>
    </submittedName>
</protein>
<reference evidence="1" key="1">
    <citation type="submission" date="2020-11" db="EMBL/GenBank/DDBJ databases">
        <authorList>
            <consortium name="DOE Joint Genome Institute"/>
            <person name="Ahrendt S."/>
            <person name="Riley R."/>
            <person name="Andreopoulos W."/>
            <person name="Labutti K."/>
            <person name="Pangilinan J."/>
            <person name="Ruiz-Duenas F.J."/>
            <person name="Barrasa J.M."/>
            <person name="Sanchez-Garcia M."/>
            <person name="Camarero S."/>
            <person name="Miyauchi S."/>
            <person name="Serrano A."/>
            <person name="Linde D."/>
            <person name="Babiker R."/>
            <person name="Drula E."/>
            <person name="Ayuso-Fernandez I."/>
            <person name="Pacheco R."/>
            <person name="Padilla G."/>
            <person name="Ferreira P."/>
            <person name="Barriuso J."/>
            <person name="Kellner H."/>
            <person name="Castanera R."/>
            <person name="Alfaro M."/>
            <person name="Ramirez L."/>
            <person name="Pisabarro A.G."/>
            <person name="Kuo A."/>
            <person name="Tritt A."/>
            <person name="Lipzen A."/>
            <person name="He G."/>
            <person name="Yan M."/>
            <person name="Ng V."/>
            <person name="Cullen D."/>
            <person name="Martin F."/>
            <person name="Rosso M.-N."/>
            <person name="Henrissat B."/>
            <person name="Hibbett D."/>
            <person name="Martinez A.T."/>
            <person name="Grigoriev I.V."/>
        </authorList>
    </citation>
    <scope>NUCLEOTIDE SEQUENCE</scope>
    <source>
        <strain evidence="1">CBS 247.69</strain>
    </source>
</reference>
<dbReference type="EMBL" id="MU150235">
    <property type="protein sequence ID" value="KAF9467738.1"/>
    <property type="molecule type" value="Genomic_DNA"/>
</dbReference>